<dbReference type="CDD" id="cd05403">
    <property type="entry name" value="NT_KNTase_like"/>
    <property type="match status" value="1"/>
</dbReference>
<evidence type="ECO:0000259" key="1">
    <source>
        <dbReference type="Pfam" id="PF01909"/>
    </source>
</evidence>
<dbReference type="InterPro" id="IPR043519">
    <property type="entry name" value="NT_sf"/>
</dbReference>
<keyword evidence="3" id="KW-1185">Reference proteome</keyword>
<dbReference type="RefSeq" id="WP_434029729.1">
    <property type="nucleotide sequence ID" value="NZ_BNBA01000027.1"/>
</dbReference>
<dbReference type="Proteomes" id="UP000623958">
    <property type="component" value="Unassembled WGS sequence"/>
</dbReference>
<proteinExistence type="predicted"/>
<accession>A0A919F9Q1</accession>
<dbReference type="EMBL" id="BNBA01000027">
    <property type="protein sequence ID" value="GHH57799.1"/>
    <property type="molecule type" value="Genomic_DNA"/>
</dbReference>
<dbReference type="AlphaFoldDB" id="A0A919F9Q1"/>
<name>A0A919F9Q1_9XANT</name>
<organism evidence="2 3">
    <name type="scientific">Xanthomonas boreopolis</name>
    <dbReference type="NCBI Taxonomy" id="86183"/>
    <lineage>
        <taxon>Bacteria</taxon>
        <taxon>Pseudomonadati</taxon>
        <taxon>Pseudomonadota</taxon>
        <taxon>Gammaproteobacteria</taxon>
        <taxon>Lysobacterales</taxon>
        <taxon>Lysobacteraceae</taxon>
        <taxon>Xanthomonas</taxon>
    </lineage>
</organism>
<dbReference type="SUPFAM" id="SSF81301">
    <property type="entry name" value="Nucleotidyltransferase"/>
    <property type="match status" value="1"/>
</dbReference>
<sequence length="262" mass="29309">MPSTLPELHAEFVERVRREVERDDRLAALLAGGSYVHGGFDEHSDLDFVVLVEEDKYEDVMASRRRFAEKVGGLLAAFTGEHVGEPRLLICLYGPPLIHVDLKFVTASDLDRRVERPAVLFARDPAWIEARLDAASIAWPNASPDWFEQRAWIWLHYGAAKLARGELYEALGMLAFFREQVLGPLLHRRAGRPQRGVRRIESLDALHAGRLAETVAALDAASVRNAYMAATDMYVDLRQDAPPREAVGQMPQALLGYLAKIA</sequence>
<protein>
    <recommendedName>
        <fullName evidence="1">Polymerase nucleotidyl transferase domain-containing protein</fullName>
    </recommendedName>
</protein>
<gene>
    <name evidence="2" type="ORF">GCM10009090_29510</name>
</gene>
<evidence type="ECO:0000313" key="2">
    <source>
        <dbReference type="EMBL" id="GHH57799.1"/>
    </source>
</evidence>
<reference evidence="2" key="2">
    <citation type="submission" date="2020-09" db="EMBL/GenBank/DDBJ databases">
        <authorList>
            <person name="Sun Q."/>
            <person name="Ohkuma M."/>
        </authorList>
    </citation>
    <scope>NUCLEOTIDE SEQUENCE</scope>
    <source>
        <strain evidence="2">JCM 13306</strain>
    </source>
</reference>
<dbReference type="InterPro" id="IPR002934">
    <property type="entry name" value="Polymerase_NTP_transf_dom"/>
</dbReference>
<feature type="domain" description="Polymerase nucleotidyl transferase" evidence="1">
    <location>
        <begin position="14"/>
        <end position="61"/>
    </location>
</feature>
<reference evidence="2" key="1">
    <citation type="journal article" date="2014" name="Int. J. Syst. Evol. Microbiol.">
        <title>Complete genome sequence of Corynebacterium casei LMG S-19264T (=DSM 44701T), isolated from a smear-ripened cheese.</title>
        <authorList>
            <consortium name="US DOE Joint Genome Institute (JGI-PGF)"/>
            <person name="Walter F."/>
            <person name="Albersmeier A."/>
            <person name="Kalinowski J."/>
            <person name="Ruckert C."/>
        </authorList>
    </citation>
    <scope>NUCLEOTIDE SEQUENCE</scope>
    <source>
        <strain evidence="2">JCM 13306</strain>
    </source>
</reference>
<comment type="caution">
    <text evidence="2">The sequence shown here is derived from an EMBL/GenBank/DDBJ whole genome shotgun (WGS) entry which is preliminary data.</text>
</comment>
<dbReference type="GO" id="GO:0016779">
    <property type="term" value="F:nucleotidyltransferase activity"/>
    <property type="evidence" value="ECO:0007669"/>
    <property type="project" value="InterPro"/>
</dbReference>
<dbReference type="Pfam" id="PF01909">
    <property type="entry name" value="NTP_transf_2"/>
    <property type="match status" value="1"/>
</dbReference>
<evidence type="ECO:0000313" key="3">
    <source>
        <dbReference type="Proteomes" id="UP000623958"/>
    </source>
</evidence>
<dbReference type="Gene3D" id="3.30.460.10">
    <property type="entry name" value="Beta Polymerase, domain 2"/>
    <property type="match status" value="1"/>
</dbReference>